<sequence length="268" mass="28288">MKRSDRFQSILAGLAEHGELRVDDLVDELDASPATVRRDLDTLASQGLLTRTHGGAQALSVAYDLPLRYKRLQRVDAKQLIAEAASALVGVGDVVGFSGGTTTTRIVEELSTRADIMVKSHTPNLTVVTNAVNIATELATRPQVKLVVTGGVLHPRSYELVGSFAEGVIASVALSIAFVGANALDVRSGAATHDEREAVVNRLMAQRAERAVLVLDSSKLGRTAFASMGGPEVFDTVITDADADPEQLDALRESGYTVIVAGADVRAA</sequence>
<dbReference type="Gene3D" id="3.40.50.1360">
    <property type="match status" value="1"/>
</dbReference>
<dbReference type="Pfam" id="PF08220">
    <property type="entry name" value="HTH_DeoR"/>
    <property type="match status" value="1"/>
</dbReference>
<dbReference type="InterPro" id="IPR018356">
    <property type="entry name" value="Tscrpt_reg_HTH_DeoR_CS"/>
</dbReference>
<evidence type="ECO:0000313" key="6">
    <source>
        <dbReference type="Proteomes" id="UP001500851"/>
    </source>
</evidence>
<dbReference type="PANTHER" id="PTHR30363">
    <property type="entry name" value="HTH-TYPE TRANSCRIPTIONAL REGULATOR SRLR-RELATED"/>
    <property type="match status" value="1"/>
</dbReference>
<dbReference type="InterPro" id="IPR014036">
    <property type="entry name" value="DeoR-like_C"/>
</dbReference>
<dbReference type="InterPro" id="IPR050313">
    <property type="entry name" value="Carb_Metab_HTH_regulators"/>
</dbReference>
<dbReference type="PRINTS" id="PR00037">
    <property type="entry name" value="HTHLACR"/>
</dbReference>
<dbReference type="SMART" id="SM01134">
    <property type="entry name" value="DeoRC"/>
    <property type="match status" value="1"/>
</dbReference>
<dbReference type="SUPFAM" id="SSF100950">
    <property type="entry name" value="NagB/RpiA/CoA transferase-like"/>
    <property type="match status" value="1"/>
</dbReference>
<gene>
    <name evidence="5" type="ORF">GCM10009768_07310</name>
</gene>
<evidence type="ECO:0000256" key="1">
    <source>
        <dbReference type="ARBA" id="ARBA00023015"/>
    </source>
</evidence>
<dbReference type="Gene3D" id="1.10.10.10">
    <property type="entry name" value="Winged helix-like DNA-binding domain superfamily/Winged helix DNA-binding domain"/>
    <property type="match status" value="1"/>
</dbReference>
<protein>
    <submittedName>
        <fullName evidence="5">DeoR/GlpR family DNA-binding transcription regulator</fullName>
    </submittedName>
</protein>
<comment type="caution">
    <text evidence="5">The sequence shown here is derived from an EMBL/GenBank/DDBJ whole genome shotgun (WGS) entry which is preliminary data.</text>
</comment>
<dbReference type="PROSITE" id="PS51000">
    <property type="entry name" value="HTH_DEOR_2"/>
    <property type="match status" value="1"/>
</dbReference>
<dbReference type="InterPro" id="IPR036388">
    <property type="entry name" value="WH-like_DNA-bd_sf"/>
</dbReference>
<accession>A0ABP4XJ55</accession>
<keyword evidence="2 5" id="KW-0238">DNA-binding</keyword>
<evidence type="ECO:0000259" key="4">
    <source>
        <dbReference type="PROSITE" id="PS51000"/>
    </source>
</evidence>
<evidence type="ECO:0000256" key="3">
    <source>
        <dbReference type="ARBA" id="ARBA00023163"/>
    </source>
</evidence>
<name>A0ABP4XJ55_9MICO</name>
<dbReference type="GO" id="GO:0003677">
    <property type="term" value="F:DNA binding"/>
    <property type="evidence" value="ECO:0007669"/>
    <property type="project" value="UniProtKB-KW"/>
</dbReference>
<evidence type="ECO:0000256" key="2">
    <source>
        <dbReference type="ARBA" id="ARBA00023125"/>
    </source>
</evidence>
<keyword evidence="3" id="KW-0804">Transcription</keyword>
<organism evidence="5 6">
    <name type="scientific">Leucobacter iarius</name>
    <dbReference type="NCBI Taxonomy" id="333963"/>
    <lineage>
        <taxon>Bacteria</taxon>
        <taxon>Bacillati</taxon>
        <taxon>Actinomycetota</taxon>
        <taxon>Actinomycetes</taxon>
        <taxon>Micrococcales</taxon>
        <taxon>Microbacteriaceae</taxon>
        <taxon>Leucobacter</taxon>
    </lineage>
</organism>
<dbReference type="SMART" id="SM00420">
    <property type="entry name" value="HTH_DEOR"/>
    <property type="match status" value="1"/>
</dbReference>
<proteinExistence type="predicted"/>
<keyword evidence="6" id="KW-1185">Reference proteome</keyword>
<keyword evidence="1" id="KW-0805">Transcription regulation</keyword>
<feature type="domain" description="HTH deoR-type" evidence="4">
    <location>
        <begin position="3"/>
        <end position="58"/>
    </location>
</feature>
<dbReference type="InterPro" id="IPR037171">
    <property type="entry name" value="NagB/RpiA_transferase-like"/>
</dbReference>
<dbReference type="Proteomes" id="UP001500851">
    <property type="component" value="Unassembled WGS sequence"/>
</dbReference>
<dbReference type="RefSeq" id="WP_344029451.1">
    <property type="nucleotide sequence ID" value="NZ_BAAAOB010000001.1"/>
</dbReference>
<dbReference type="PANTHER" id="PTHR30363:SF44">
    <property type="entry name" value="AGA OPERON TRANSCRIPTIONAL REPRESSOR-RELATED"/>
    <property type="match status" value="1"/>
</dbReference>
<dbReference type="Pfam" id="PF00455">
    <property type="entry name" value="DeoRC"/>
    <property type="match status" value="1"/>
</dbReference>
<dbReference type="SUPFAM" id="SSF46785">
    <property type="entry name" value="Winged helix' DNA-binding domain"/>
    <property type="match status" value="1"/>
</dbReference>
<reference evidence="6" key="1">
    <citation type="journal article" date="2019" name="Int. J. Syst. Evol. Microbiol.">
        <title>The Global Catalogue of Microorganisms (GCM) 10K type strain sequencing project: providing services to taxonomists for standard genome sequencing and annotation.</title>
        <authorList>
            <consortium name="The Broad Institute Genomics Platform"/>
            <consortium name="The Broad Institute Genome Sequencing Center for Infectious Disease"/>
            <person name="Wu L."/>
            <person name="Ma J."/>
        </authorList>
    </citation>
    <scope>NUCLEOTIDE SEQUENCE [LARGE SCALE GENOMIC DNA]</scope>
    <source>
        <strain evidence="6">JCM 14736</strain>
    </source>
</reference>
<evidence type="ECO:0000313" key="5">
    <source>
        <dbReference type="EMBL" id="GAA1780923.1"/>
    </source>
</evidence>
<dbReference type="InterPro" id="IPR036390">
    <property type="entry name" value="WH_DNA-bd_sf"/>
</dbReference>
<dbReference type="PROSITE" id="PS00894">
    <property type="entry name" value="HTH_DEOR_1"/>
    <property type="match status" value="1"/>
</dbReference>
<dbReference type="EMBL" id="BAAAOB010000001">
    <property type="protein sequence ID" value="GAA1780923.1"/>
    <property type="molecule type" value="Genomic_DNA"/>
</dbReference>
<dbReference type="InterPro" id="IPR001034">
    <property type="entry name" value="DeoR_HTH"/>
</dbReference>